<evidence type="ECO:0000256" key="3">
    <source>
        <dbReference type="SAM" id="MobiDB-lite"/>
    </source>
</evidence>
<feature type="region of interest" description="Disordered" evidence="3">
    <location>
        <begin position="113"/>
        <end position="151"/>
    </location>
</feature>
<organism evidence="5">
    <name type="scientific">Leptocylindrus danicus</name>
    <dbReference type="NCBI Taxonomy" id="163516"/>
    <lineage>
        <taxon>Eukaryota</taxon>
        <taxon>Sar</taxon>
        <taxon>Stramenopiles</taxon>
        <taxon>Ochrophyta</taxon>
        <taxon>Bacillariophyta</taxon>
        <taxon>Coscinodiscophyceae</taxon>
        <taxon>Chaetocerotophycidae</taxon>
        <taxon>Leptocylindrales</taxon>
        <taxon>Leptocylindraceae</taxon>
        <taxon>Leptocylindrus</taxon>
    </lineage>
</organism>
<dbReference type="SMART" id="SM00398">
    <property type="entry name" value="HMG"/>
    <property type="match status" value="1"/>
</dbReference>
<reference evidence="5" key="1">
    <citation type="submission" date="2021-01" db="EMBL/GenBank/DDBJ databases">
        <authorList>
            <person name="Corre E."/>
            <person name="Pelletier E."/>
            <person name="Niang G."/>
            <person name="Scheremetjew M."/>
            <person name="Finn R."/>
            <person name="Kale V."/>
            <person name="Holt S."/>
            <person name="Cochrane G."/>
            <person name="Meng A."/>
            <person name="Brown T."/>
            <person name="Cohen L."/>
        </authorList>
    </citation>
    <scope>NUCLEOTIDE SEQUENCE</scope>
    <source>
        <strain evidence="5">B650</strain>
    </source>
</reference>
<name>A0A7S2LAQ9_9STRA</name>
<feature type="domain" description="HMG box" evidence="4">
    <location>
        <begin position="151"/>
        <end position="218"/>
    </location>
</feature>
<dbReference type="PANTHER" id="PTHR48112">
    <property type="entry name" value="HIGH MOBILITY GROUP PROTEIN DSP1"/>
    <property type="match status" value="1"/>
</dbReference>
<evidence type="ECO:0000313" key="5">
    <source>
        <dbReference type="EMBL" id="CAD9599904.1"/>
    </source>
</evidence>
<dbReference type="EMBL" id="HBGY01026390">
    <property type="protein sequence ID" value="CAD9599904.1"/>
    <property type="molecule type" value="Transcribed_RNA"/>
</dbReference>
<dbReference type="GO" id="GO:0005634">
    <property type="term" value="C:nucleus"/>
    <property type="evidence" value="ECO:0007669"/>
    <property type="project" value="UniProtKB-UniRule"/>
</dbReference>
<dbReference type="InterPro" id="IPR036910">
    <property type="entry name" value="HMG_box_dom_sf"/>
</dbReference>
<dbReference type="GO" id="GO:0003677">
    <property type="term" value="F:DNA binding"/>
    <property type="evidence" value="ECO:0007669"/>
    <property type="project" value="UniProtKB-UniRule"/>
</dbReference>
<sequence length="347" mass="40370">MTLTQIASQLKVDVWDLIFLNHYLYPGLTPGSKLKKHTELYIPKQIAAKDLSEEKPDMKKVPYMHWQFPDEPNHEASYMMVRKLNRNKSRWSRKLGPIEASLPCPIVRLATVSPSPSDSSPPPVKECKSVEKNGKKRKRGEQLHPDQPIAPKRPMSAYFIFLKEKRQELADSLPKNVAEASKIFAEMWRELLAEDKLPYEEKQVKAKSAHKVAVKQYEKDMAEFYKEHPEFAPEPPVARKKEKKEKKPRKMFNKVVKLDPTSTPYGDEYKYYYVLTYLPDLQWCHLCPVITKGKFEESGRDKYVLVNEEEGKEIDVSAILCTIVKAKAMRRTTDADKEEWDIIEDEQ</sequence>
<gene>
    <name evidence="5" type="ORF">LDAN0321_LOCUS16326</name>
</gene>
<dbReference type="Pfam" id="PF00505">
    <property type="entry name" value="HMG_box"/>
    <property type="match status" value="1"/>
</dbReference>
<protein>
    <recommendedName>
        <fullName evidence="4">HMG box domain-containing protein</fullName>
    </recommendedName>
</protein>
<proteinExistence type="predicted"/>
<evidence type="ECO:0000256" key="2">
    <source>
        <dbReference type="PROSITE-ProRule" id="PRU00267"/>
    </source>
</evidence>
<dbReference type="InterPro" id="IPR050342">
    <property type="entry name" value="HMGB"/>
</dbReference>
<dbReference type="PROSITE" id="PS50118">
    <property type="entry name" value="HMG_BOX_2"/>
    <property type="match status" value="1"/>
</dbReference>
<evidence type="ECO:0000259" key="4">
    <source>
        <dbReference type="PROSITE" id="PS50118"/>
    </source>
</evidence>
<feature type="DNA-binding region" description="HMG box" evidence="2">
    <location>
        <begin position="151"/>
        <end position="218"/>
    </location>
</feature>
<dbReference type="AlphaFoldDB" id="A0A7S2LAQ9"/>
<keyword evidence="2" id="KW-0539">Nucleus</keyword>
<evidence type="ECO:0000256" key="1">
    <source>
        <dbReference type="ARBA" id="ARBA00023125"/>
    </source>
</evidence>
<accession>A0A7S2LAQ9</accession>
<keyword evidence="1 2" id="KW-0238">DNA-binding</keyword>
<dbReference type="InterPro" id="IPR009071">
    <property type="entry name" value="HMG_box_dom"/>
</dbReference>
<dbReference type="Gene3D" id="1.10.30.10">
    <property type="entry name" value="High mobility group box domain"/>
    <property type="match status" value="1"/>
</dbReference>
<dbReference type="SUPFAM" id="SSF47095">
    <property type="entry name" value="HMG-box"/>
    <property type="match status" value="1"/>
</dbReference>